<evidence type="ECO:0000313" key="1">
    <source>
        <dbReference type="EMBL" id="ERK73560.1"/>
    </source>
</evidence>
<accession>U2RE79</accession>
<dbReference type="EMBL" id="AWVQ01000009">
    <property type="protein sequence ID" value="ERK73560.1"/>
    <property type="molecule type" value="Genomic_DNA"/>
</dbReference>
<organism evidence="1 2">
    <name type="scientific">Leifsonia aquatica ATCC 14665</name>
    <dbReference type="NCBI Taxonomy" id="1358026"/>
    <lineage>
        <taxon>Bacteria</taxon>
        <taxon>Bacillati</taxon>
        <taxon>Actinomycetota</taxon>
        <taxon>Actinomycetes</taxon>
        <taxon>Micrococcales</taxon>
        <taxon>Microbacteriaceae</taxon>
        <taxon>Leifsonia</taxon>
    </lineage>
</organism>
<gene>
    <name evidence="1" type="ORF">N136_00118</name>
</gene>
<evidence type="ECO:0000313" key="2">
    <source>
        <dbReference type="Proteomes" id="UP000016605"/>
    </source>
</evidence>
<dbReference type="HOGENOM" id="CLU_2898726_0_0_11"/>
<sequence>MGIGTESLHQWVRRAKADADHRAGVTSSESERIRRLERENRVLGAATSLAVAHMRPSRAAHP</sequence>
<reference evidence="1 2" key="1">
    <citation type="submission" date="2013-08" db="EMBL/GenBank/DDBJ databases">
        <authorList>
            <person name="Weinstock G."/>
            <person name="Sodergren E."/>
            <person name="Wylie T."/>
            <person name="Fulton L."/>
            <person name="Fulton R."/>
            <person name="Fronick C."/>
            <person name="O'Laughlin M."/>
            <person name="Godfrey J."/>
            <person name="Miner T."/>
            <person name="Herter B."/>
            <person name="Appelbaum E."/>
            <person name="Cordes M."/>
            <person name="Lek S."/>
            <person name="Wollam A."/>
            <person name="Pepin K.H."/>
            <person name="Palsikar V.B."/>
            <person name="Mitreva M."/>
            <person name="Wilson R.K."/>
        </authorList>
    </citation>
    <scope>NUCLEOTIDE SEQUENCE [LARGE SCALE GENOMIC DNA]</scope>
    <source>
        <strain evidence="1 2">ATCC 14665</strain>
    </source>
</reference>
<dbReference type="Proteomes" id="UP000016605">
    <property type="component" value="Unassembled WGS sequence"/>
</dbReference>
<evidence type="ECO:0008006" key="3">
    <source>
        <dbReference type="Google" id="ProtNLM"/>
    </source>
</evidence>
<dbReference type="AlphaFoldDB" id="U2RE79"/>
<comment type="caution">
    <text evidence="1">The sequence shown here is derived from an EMBL/GenBank/DDBJ whole genome shotgun (WGS) entry which is preliminary data.</text>
</comment>
<protein>
    <recommendedName>
        <fullName evidence="3">Transposase</fullName>
    </recommendedName>
</protein>
<name>U2RE79_LEIAQ</name>
<proteinExistence type="predicted"/>
<dbReference type="Gene3D" id="1.10.10.60">
    <property type="entry name" value="Homeodomain-like"/>
    <property type="match status" value="1"/>
</dbReference>